<evidence type="ECO:0000313" key="2">
    <source>
        <dbReference type="Proteomes" id="UP000094285"/>
    </source>
</evidence>
<dbReference type="Pfam" id="PF07247">
    <property type="entry name" value="AATase"/>
    <property type="match status" value="1"/>
</dbReference>
<sequence length="476" mass="55416">MVELGRKVGYLERISICRNVERLFTNFNVCAKYDKTFTAAQLSKALMNVIHKRPVLACNFFKLTEEDNAITGYTDWELQTLNKIRFDEVVTFEHREAFDGEFLNEINKIIIPVMVQNPLWRIRVVEVPNGDQYVFMYFDHSIFDGLSGKRLHQEICRELSKTEGDEKQIEYIFDRERDAVFLPERPDAPCEDFDCYRPRIWDKLAFIIPILFPRVVKAYGYVASLFNKWVPNLKKNPKFNTKQLVYSTDTTSVIFNIKPEQLQQILLFCRSRKLTLTPYVQTIVMQCLEEVFFSRYDPEKVFSTESAIPIDARKNLPAEPYLLGCLASVYSVHTAPIMGRTLEAMRNTQTRLNKHLENNGVASLRELGMIRYIGYEKFKMFISKPVRYTLQVSNLGVVKEEKEDAYNISQLYFGQNLGMRYYWSCCIGTTAKGGMNVVLSYLPQFNDLYDGKKRVMDVCVEQIKEKLVSFANSEIS</sequence>
<dbReference type="InterPro" id="IPR052058">
    <property type="entry name" value="Alcohol_O-acetyltransferase"/>
</dbReference>
<dbReference type="AlphaFoldDB" id="A0A1E4SCB5"/>
<reference evidence="2" key="1">
    <citation type="submission" date="2016-05" db="EMBL/GenBank/DDBJ databases">
        <title>Comparative genomics of biotechnologically important yeasts.</title>
        <authorList>
            <consortium name="DOE Joint Genome Institute"/>
            <person name="Riley R."/>
            <person name="Haridas S."/>
            <person name="Wolfe K.H."/>
            <person name="Lopes M.R."/>
            <person name="Hittinger C.T."/>
            <person name="Goker M."/>
            <person name="Salamov A."/>
            <person name="Wisecaver J."/>
            <person name="Long T.M."/>
            <person name="Aerts A.L."/>
            <person name="Barry K."/>
            <person name="Choi C."/>
            <person name="Clum A."/>
            <person name="Coughlan A.Y."/>
            <person name="Deshpande S."/>
            <person name="Douglass A.P."/>
            <person name="Hanson S.J."/>
            <person name="Klenk H.-P."/>
            <person name="Labutti K."/>
            <person name="Lapidus A."/>
            <person name="Lindquist E."/>
            <person name="Lipzen A."/>
            <person name="Meier-Kolthoff J.P."/>
            <person name="Ohm R.A."/>
            <person name="Otillar R.P."/>
            <person name="Pangilinan J."/>
            <person name="Peng Y."/>
            <person name="Rokas A."/>
            <person name="Rosa C.A."/>
            <person name="Scheuner C."/>
            <person name="Sibirny A.A."/>
            <person name="Slot J.C."/>
            <person name="Stielow J.B."/>
            <person name="Sun H."/>
            <person name="Kurtzman C.P."/>
            <person name="Blackwell M."/>
            <person name="Grigoriev I.V."/>
            <person name="Jeffries T.W."/>
        </authorList>
    </citation>
    <scope>NUCLEOTIDE SEQUENCE [LARGE SCALE GENOMIC DNA]</scope>
    <source>
        <strain evidence="2">NRRL Y-17324</strain>
    </source>
</reference>
<proteinExistence type="predicted"/>
<accession>A0A1E4SCB5</accession>
<evidence type="ECO:0008006" key="3">
    <source>
        <dbReference type="Google" id="ProtNLM"/>
    </source>
</evidence>
<keyword evidence="2" id="KW-1185">Reference proteome</keyword>
<dbReference type="GO" id="GO:0008080">
    <property type="term" value="F:N-acetyltransferase activity"/>
    <property type="evidence" value="ECO:0007669"/>
    <property type="project" value="TreeGrafter"/>
</dbReference>
<dbReference type="Gene3D" id="3.30.559.10">
    <property type="entry name" value="Chloramphenicol acetyltransferase-like domain"/>
    <property type="match status" value="1"/>
</dbReference>
<dbReference type="InterPro" id="IPR010828">
    <property type="entry name" value="Atf2/Sli1-like"/>
</dbReference>
<dbReference type="Proteomes" id="UP000094285">
    <property type="component" value="Unassembled WGS sequence"/>
</dbReference>
<dbReference type="PANTHER" id="PTHR28037">
    <property type="entry name" value="ALCOHOL O-ACETYLTRANSFERASE 1-RELATED"/>
    <property type="match status" value="1"/>
</dbReference>
<evidence type="ECO:0000313" key="1">
    <source>
        <dbReference type="EMBL" id="ODV77157.1"/>
    </source>
</evidence>
<dbReference type="EMBL" id="KV453916">
    <property type="protein sequence ID" value="ODV77157.1"/>
    <property type="molecule type" value="Genomic_DNA"/>
</dbReference>
<dbReference type="RefSeq" id="XP_020062279.1">
    <property type="nucleotide sequence ID" value="XM_020208486.1"/>
</dbReference>
<dbReference type="InterPro" id="IPR023213">
    <property type="entry name" value="CAT-like_dom_sf"/>
</dbReference>
<dbReference type="GeneID" id="30982623"/>
<dbReference type="OrthoDB" id="2150604at2759"/>
<protein>
    <recommendedName>
        <fullName evidence="3">Alcohol acetyltransferase</fullName>
    </recommendedName>
</protein>
<gene>
    <name evidence="1" type="ORF">CANTADRAFT_329180</name>
</gene>
<organism evidence="1 2">
    <name type="scientific">Suhomyces tanzawaensis NRRL Y-17324</name>
    <dbReference type="NCBI Taxonomy" id="984487"/>
    <lineage>
        <taxon>Eukaryota</taxon>
        <taxon>Fungi</taxon>
        <taxon>Dikarya</taxon>
        <taxon>Ascomycota</taxon>
        <taxon>Saccharomycotina</taxon>
        <taxon>Pichiomycetes</taxon>
        <taxon>Debaryomycetaceae</taxon>
        <taxon>Suhomyces</taxon>
    </lineage>
</organism>
<dbReference type="STRING" id="984487.A0A1E4SCB5"/>
<dbReference type="PANTHER" id="PTHR28037:SF1">
    <property type="entry name" value="ALCOHOL O-ACETYLTRANSFERASE 1-RELATED"/>
    <property type="match status" value="1"/>
</dbReference>
<dbReference type="SUPFAM" id="SSF52777">
    <property type="entry name" value="CoA-dependent acyltransferases"/>
    <property type="match status" value="1"/>
</dbReference>
<name>A0A1E4SCB5_9ASCO</name>